<dbReference type="OrthoDB" id="5230947at2759"/>
<evidence type="ECO:0000313" key="2">
    <source>
        <dbReference type="EMBL" id="TFK96428.1"/>
    </source>
</evidence>
<reference evidence="2 3" key="1">
    <citation type="journal article" date="2019" name="Nat. Ecol. Evol.">
        <title>Megaphylogeny resolves global patterns of mushroom evolution.</title>
        <authorList>
            <person name="Varga T."/>
            <person name="Krizsan K."/>
            <person name="Foldi C."/>
            <person name="Dima B."/>
            <person name="Sanchez-Garcia M."/>
            <person name="Sanchez-Ramirez S."/>
            <person name="Szollosi G.J."/>
            <person name="Szarkandi J.G."/>
            <person name="Papp V."/>
            <person name="Albert L."/>
            <person name="Andreopoulos W."/>
            <person name="Angelini C."/>
            <person name="Antonin V."/>
            <person name="Barry K.W."/>
            <person name="Bougher N.L."/>
            <person name="Buchanan P."/>
            <person name="Buyck B."/>
            <person name="Bense V."/>
            <person name="Catcheside P."/>
            <person name="Chovatia M."/>
            <person name="Cooper J."/>
            <person name="Damon W."/>
            <person name="Desjardin D."/>
            <person name="Finy P."/>
            <person name="Geml J."/>
            <person name="Haridas S."/>
            <person name="Hughes K."/>
            <person name="Justo A."/>
            <person name="Karasinski D."/>
            <person name="Kautmanova I."/>
            <person name="Kiss B."/>
            <person name="Kocsube S."/>
            <person name="Kotiranta H."/>
            <person name="LaButti K.M."/>
            <person name="Lechner B.E."/>
            <person name="Liimatainen K."/>
            <person name="Lipzen A."/>
            <person name="Lukacs Z."/>
            <person name="Mihaltcheva S."/>
            <person name="Morgado L.N."/>
            <person name="Niskanen T."/>
            <person name="Noordeloos M.E."/>
            <person name="Ohm R.A."/>
            <person name="Ortiz-Santana B."/>
            <person name="Ovrebo C."/>
            <person name="Racz N."/>
            <person name="Riley R."/>
            <person name="Savchenko A."/>
            <person name="Shiryaev A."/>
            <person name="Soop K."/>
            <person name="Spirin V."/>
            <person name="Szebenyi C."/>
            <person name="Tomsovsky M."/>
            <person name="Tulloss R.E."/>
            <person name="Uehling J."/>
            <person name="Grigoriev I.V."/>
            <person name="Vagvolgyi C."/>
            <person name="Papp T."/>
            <person name="Martin F.M."/>
            <person name="Miettinen O."/>
            <person name="Hibbett D.S."/>
            <person name="Nagy L.G."/>
        </authorList>
    </citation>
    <scope>NUCLEOTIDE SEQUENCE [LARGE SCALE GENOMIC DNA]</scope>
    <source>
        <strain evidence="2 3">CBS 309.79</strain>
    </source>
</reference>
<evidence type="ECO:0000313" key="3">
    <source>
        <dbReference type="Proteomes" id="UP000305067"/>
    </source>
</evidence>
<keyword evidence="1" id="KW-0812">Transmembrane</keyword>
<dbReference type="Proteomes" id="UP000305067">
    <property type="component" value="Unassembled WGS sequence"/>
</dbReference>
<feature type="transmembrane region" description="Helical" evidence="1">
    <location>
        <begin position="21"/>
        <end position="48"/>
    </location>
</feature>
<gene>
    <name evidence="2" type="ORF">BDV98DRAFT_597588</name>
</gene>
<sequence>MSALPGPKGSVFSAIGRGINSVISAIACVFMAIVVAITNVTVTIFNVITNILCCRCGKRRSGCRCKSYTVPHLLSIICKEFTPAHIILQFAGKPPKHFCKGIQAHQIWFTS</sequence>
<evidence type="ECO:0000256" key="1">
    <source>
        <dbReference type="SAM" id="Phobius"/>
    </source>
</evidence>
<dbReference type="AlphaFoldDB" id="A0A5C3Q896"/>
<organism evidence="2 3">
    <name type="scientific">Pterulicium gracile</name>
    <dbReference type="NCBI Taxonomy" id="1884261"/>
    <lineage>
        <taxon>Eukaryota</taxon>
        <taxon>Fungi</taxon>
        <taxon>Dikarya</taxon>
        <taxon>Basidiomycota</taxon>
        <taxon>Agaricomycotina</taxon>
        <taxon>Agaricomycetes</taxon>
        <taxon>Agaricomycetidae</taxon>
        <taxon>Agaricales</taxon>
        <taxon>Pleurotineae</taxon>
        <taxon>Pterulaceae</taxon>
        <taxon>Pterulicium</taxon>
    </lineage>
</organism>
<dbReference type="EMBL" id="ML178860">
    <property type="protein sequence ID" value="TFK96428.1"/>
    <property type="molecule type" value="Genomic_DNA"/>
</dbReference>
<keyword evidence="1" id="KW-0472">Membrane</keyword>
<name>A0A5C3Q896_9AGAR</name>
<keyword evidence="1" id="KW-1133">Transmembrane helix</keyword>
<accession>A0A5C3Q896</accession>
<keyword evidence="3" id="KW-1185">Reference proteome</keyword>
<protein>
    <submittedName>
        <fullName evidence="2">Uncharacterized protein</fullName>
    </submittedName>
</protein>
<proteinExistence type="predicted"/>